<dbReference type="AlphaFoldDB" id="A0A0F9FIW3"/>
<sequence>PGSMYTDEFDHIPTLDEINSVTGRSPVTHNALDDCWDVVYAIRHKWL</sequence>
<reference evidence="1" key="1">
    <citation type="journal article" date="2015" name="Nature">
        <title>Complex archaea that bridge the gap between prokaryotes and eukaryotes.</title>
        <authorList>
            <person name="Spang A."/>
            <person name="Saw J.H."/>
            <person name="Jorgensen S.L."/>
            <person name="Zaremba-Niedzwiedzka K."/>
            <person name="Martijn J."/>
            <person name="Lind A.E."/>
            <person name="van Eijk R."/>
            <person name="Schleper C."/>
            <person name="Guy L."/>
            <person name="Ettema T.J."/>
        </authorList>
    </citation>
    <scope>NUCLEOTIDE SEQUENCE</scope>
</reference>
<accession>A0A0F9FIW3</accession>
<evidence type="ECO:0000313" key="1">
    <source>
        <dbReference type="EMBL" id="KKL86314.1"/>
    </source>
</evidence>
<comment type="caution">
    <text evidence="1">The sequence shown here is derived from an EMBL/GenBank/DDBJ whole genome shotgun (WGS) entry which is preliminary data.</text>
</comment>
<protein>
    <submittedName>
        <fullName evidence="1">Uncharacterized protein</fullName>
    </submittedName>
</protein>
<gene>
    <name evidence="1" type="ORF">LCGC14_1945920</name>
</gene>
<organism evidence="1">
    <name type="scientific">marine sediment metagenome</name>
    <dbReference type="NCBI Taxonomy" id="412755"/>
    <lineage>
        <taxon>unclassified sequences</taxon>
        <taxon>metagenomes</taxon>
        <taxon>ecological metagenomes</taxon>
    </lineage>
</organism>
<proteinExistence type="predicted"/>
<feature type="non-terminal residue" evidence="1">
    <location>
        <position position="1"/>
    </location>
</feature>
<dbReference type="EMBL" id="LAZR01021152">
    <property type="protein sequence ID" value="KKL86314.1"/>
    <property type="molecule type" value="Genomic_DNA"/>
</dbReference>
<name>A0A0F9FIW3_9ZZZZ</name>